<evidence type="ECO:0000313" key="1">
    <source>
        <dbReference type="EMBL" id="PNX58694.1"/>
    </source>
</evidence>
<accession>A0A2K3JXE3</accession>
<sequence length="104" mass="11603">MALSLSESIHLLNTCEPNNHLSETSDLRFFPSNLPASKPPHYTRSGLPLQSLSLFKQMLAFPIQPNAFTLSSVIKACSQLNDELNIGRCFHSMVFIPTLLFLVL</sequence>
<dbReference type="AlphaFoldDB" id="A0A2K3JXE3"/>
<dbReference type="STRING" id="57577.A0A2K3JXE3"/>
<dbReference type="Proteomes" id="UP000236291">
    <property type="component" value="Unassembled WGS sequence"/>
</dbReference>
<reference evidence="1 2" key="1">
    <citation type="journal article" date="2014" name="Am. J. Bot.">
        <title>Genome assembly and annotation for red clover (Trifolium pratense; Fabaceae).</title>
        <authorList>
            <person name="Istvanek J."/>
            <person name="Jaros M."/>
            <person name="Krenek A."/>
            <person name="Repkova J."/>
        </authorList>
    </citation>
    <scope>NUCLEOTIDE SEQUENCE [LARGE SCALE GENOMIC DNA]</scope>
    <source>
        <strain evidence="2">cv. Tatra</strain>
        <tissue evidence="1">Young leaves</tissue>
    </source>
</reference>
<protein>
    <submittedName>
        <fullName evidence="1">Pentatricopeptide (PPR) repeat protein</fullName>
    </submittedName>
</protein>
<comment type="caution">
    <text evidence="1">The sequence shown here is derived from an EMBL/GenBank/DDBJ whole genome shotgun (WGS) entry which is preliminary data.</text>
</comment>
<proteinExistence type="predicted"/>
<organism evidence="1 2">
    <name type="scientific">Trifolium pratense</name>
    <name type="common">Red clover</name>
    <dbReference type="NCBI Taxonomy" id="57577"/>
    <lineage>
        <taxon>Eukaryota</taxon>
        <taxon>Viridiplantae</taxon>
        <taxon>Streptophyta</taxon>
        <taxon>Embryophyta</taxon>
        <taxon>Tracheophyta</taxon>
        <taxon>Spermatophyta</taxon>
        <taxon>Magnoliopsida</taxon>
        <taxon>eudicotyledons</taxon>
        <taxon>Gunneridae</taxon>
        <taxon>Pentapetalae</taxon>
        <taxon>rosids</taxon>
        <taxon>fabids</taxon>
        <taxon>Fabales</taxon>
        <taxon>Fabaceae</taxon>
        <taxon>Papilionoideae</taxon>
        <taxon>50 kb inversion clade</taxon>
        <taxon>NPAAA clade</taxon>
        <taxon>Hologalegina</taxon>
        <taxon>IRL clade</taxon>
        <taxon>Trifolieae</taxon>
        <taxon>Trifolium</taxon>
    </lineage>
</organism>
<gene>
    <name evidence="1" type="ORF">L195_g051041</name>
</gene>
<name>A0A2K3JXE3_TRIPR</name>
<reference evidence="1 2" key="2">
    <citation type="journal article" date="2017" name="Front. Plant Sci.">
        <title>Gene Classification and Mining of Molecular Markers Useful in Red Clover (Trifolium pratense) Breeding.</title>
        <authorList>
            <person name="Istvanek J."/>
            <person name="Dluhosova J."/>
            <person name="Dluhos P."/>
            <person name="Patkova L."/>
            <person name="Nedelnik J."/>
            <person name="Repkova J."/>
        </authorList>
    </citation>
    <scope>NUCLEOTIDE SEQUENCE [LARGE SCALE GENOMIC DNA]</scope>
    <source>
        <strain evidence="2">cv. Tatra</strain>
        <tissue evidence="1">Young leaves</tissue>
    </source>
</reference>
<dbReference type="Gene3D" id="1.25.40.10">
    <property type="entry name" value="Tetratricopeptide repeat domain"/>
    <property type="match status" value="1"/>
</dbReference>
<dbReference type="InterPro" id="IPR011990">
    <property type="entry name" value="TPR-like_helical_dom_sf"/>
</dbReference>
<dbReference type="EMBL" id="ASHM01079137">
    <property type="protein sequence ID" value="PNX58694.1"/>
    <property type="molecule type" value="Genomic_DNA"/>
</dbReference>
<evidence type="ECO:0000313" key="2">
    <source>
        <dbReference type="Proteomes" id="UP000236291"/>
    </source>
</evidence>